<evidence type="ECO:0000313" key="3">
    <source>
        <dbReference type="EMBL" id="EFV12446.1"/>
    </source>
</evidence>
<keyword evidence="4" id="KW-1185">Reference proteome</keyword>
<name>E5XTB5_SEGRC</name>
<feature type="region of interest" description="Disordered" evidence="1">
    <location>
        <begin position="166"/>
        <end position="188"/>
    </location>
</feature>
<protein>
    <submittedName>
        <fullName evidence="3">Uncharacterized protein</fullName>
    </submittedName>
</protein>
<sequence length="188" mass="19637">MHVMSPWPLKQDLPAGADPAAIRAELARTGVYAGPADRPGLAQVVARAKGQGLDFEVLVLPPGDYVPTQLRNLATEVAGSDPVTVLAVAPGYAGSYSASISRARLENAQDELDGNPTVAANQFLDRLLAPSVSWTEITAVLSVLVLGAVVVARLSQKCRLVSRKFRPGSREGGRGAVSEPETAVNSGQ</sequence>
<reference evidence="3 4" key="1">
    <citation type="journal article" date="2011" name="Stand. Genomic Sci.">
        <title>High quality draft genome sequence of Segniliparus rugosus CDC 945(T)= (ATCC BAA-974(T)).</title>
        <authorList>
            <person name="Earl A.M."/>
            <person name="Desjardins C.A."/>
            <person name="Fitzgerald M.G."/>
            <person name="Arachchi H.M."/>
            <person name="Zeng Q."/>
            <person name="Mehta T."/>
            <person name="Griggs A."/>
            <person name="Birren B.W."/>
            <person name="Toney N.C."/>
            <person name="Carr J."/>
            <person name="Posey J."/>
            <person name="Butler W.R."/>
        </authorList>
    </citation>
    <scope>NUCLEOTIDE SEQUENCE [LARGE SCALE GENOMIC DNA]</scope>
    <source>
        <strain evidence="4">ATCC BAA-974 / DSM 45345 / CCUG 50838 / CIP 108380 / JCM 13579 / CDC 945</strain>
    </source>
</reference>
<feature type="transmembrane region" description="Helical" evidence="2">
    <location>
        <begin position="132"/>
        <end position="154"/>
    </location>
</feature>
<dbReference type="Pfam" id="PF20381">
    <property type="entry name" value="Rv1476"/>
    <property type="match status" value="1"/>
</dbReference>
<organism evidence="3 4">
    <name type="scientific">Segniliparus rugosus (strain ATCC BAA-974 / DSM 45345 / CCUG 50838 / CIP 108380 / JCM 13579 / CDC 945)</name>
    <dbReference type="NCBI Taxonomy" id="679197"/>
    <lineage>
        <taxon>Bacteria</taxon>
        <taxon>Bacillati</taxon>
        <taxon>Actinomycetota</taxon>
        <taxon>Actinomycetes</taxon>
        <taxon>Mycobacteriales</taxon>
        <taxon>Segniliparaceae</taxon>
        <taxon>Segniliparus</taxon>
    </lineage>
</organism>
<comment type="caution">
    <text evidence="3">The sequence shown here is derived from an EMBL/GenBank/DDBJ whole genome shotgun (WGS) entry which is preliminary data.</text>
</comment>
<evidence type="ECO:0000313" key="4">
    <source>
        <dbReference type="Proteomes" id="UP000004816"/>
    </source>
</evidence>
<proteinExistence type="predicted"/>
<dbReference type="InterPro" id="IPR046498">
    <property type="entry name" value="Rv1476-like"/>
</dbReference>
<dbReference type="STRING" id="679197.HMPREF9336_02737"/>
<dbReference type="Proteomes" id="UP000004816">
    <property type="component" value="Unassembled WGS sequence"/>
</dbReference>
<dbReference type="HOGENOM" id="CLU_117630_0_0_11"/>
<keyword evidence="2" id="KW-1133">Transmembrane helix</keyword>
<keyword evidence="2" id="KW-0812">Transmembrane</keyword>
<evidence type="ECO:0000256" key="2">
    <source>
        <dbReference type="SAM" id="Phobius"/>
    </source>
</evidence>
<accession>E5XTB5</accession>
<dbReference type="AlphaFoldDB" id="E5XTB5"/>
<keyword evidence="2" id="KW-0472">Membrane</keyword>
<dbReference type="eggNOG" id="ENOG5033UJA">
    <property type="taxonomic scope" value="Bacteria"/>
</dbReference>
<dbReference type="EMBL" id="ACZI02000002">
    <property type="protein sequence ID" value="EFV12446.1"/>
    <property type="molecule type" value="Genomic_DNA"/>
</dbReference>
<gene>
    <name evidence="3" type="ORF">HMPREF9336_02737</name>
</gene>
<evidence type="ECO:0000256" key="1">
    <source>
        <dbReference type="SAM" id="MobiDB-lite"/>
    </source>
</evidence>